<sequence length="758" mass="85721">MCDYFGRVATSCFVTKPMPVCCASHVKESTSTRFLYCCIFTVVSILSVIFHTGGIAHWTAARVLDDTLLQFCGRFRTQEQCVRFVGYLAVYRFCIPLAIFHFLLMLLLIRNTDSQSWRGKIHNGLVFLTGTNSNPSLYSFWFWKCLFIVALWVMSIFFPSLDKATVAWMLMAVLGGIAFIYVQNVFLIDYAYEFNGTWFRQSSSKPIYKTLIFGTTVLLYVGSFAAYFVLWMIWGLQNKCILNAMIVYVNVCITALLLILSLLHPRIRDQKLWLPGAVTAAFATYLTWSAVLSQPKTVVLGVSVEYQAIRFFSFNSPRDQALSRDLALNRSGRLTANACLPSFVRVATALDHLSDLAAALGIIFVVGGSIVSSMRATLQAKRLGIRTRRQKIKEIIRRLVSEAQAEEEKKEGDENRRCVDAKTAEQSSTRPPVSCTCFGTERRTRRRRMVLEMLKEVVESTSPDSTSASFSASPSGVDPPGNTRRPAMPANVSLRRQLLSKRLGINSEVLGSSSSAPDLCAAQTQASSPRKAIEVLVMGEIKPAPAKGPTRAPLVKNSPDHRRKRVFSDSERERPTSTYEVPSFPLPKDLKDAMSVDDIRLEKARFVTEYLSGTEGRHLLHQNRDMAGSVLSFVDVLLPRRAPRDKFTIYNEAVLTVYSYAWFHFTFCLASLYMMAQLTNWYNPELSSLQTVMESWANMWMKLFSAWLALLLYLWTLCFMRFCFSRSLIQTPLNPATHWVAKEGKNKKTKTEKRTKEV</sequence>
<dbReference type="GO" id="GO:0016020">
    <property type="term" value="C:membrane"/>
    <property type="evidence" value="ECO:0007669"/>
    <property type="project" value="UniProtKB-SubCell"/>
</dbReference>
<evidence type="ECO:0000256" key="6">
    <source>
        <dbReference type="SAM" id="MobiDB-lite"/>
    </source>
</evidence>
<reference evidence="8" key="1">
    <citation type="submission" date="2019-11" db="UniProtKB">
        <authorList>
            <consortium name="WormBaseParasite"/>
        </authorList>
    </citation>
    <scope>IDENTIFICATION</scope>
</reference>
<feature type="transmembrane region" description="Helical" evidence="7">
    <location>
        <begin position="34"/>
        <end position="58"/>
    </location>
</feature>
<feature type="transmembrane region" description="Helical" evidence="7">
    <location>
        <begin position="167"/>
        <end position="190"/>
    </location>
</feature>
<evidence type="ECO:0000256" key="1">
    <source>
        <dbReference type="ARBA" id="ARBA00004141"/>
    </source>
</evidence>
<evidence type="ECO:0000256" key="2">
    <source>
        <dbReference type="ARBA" id="ARBA00006665"/>
    </source>
</evidence>
<feature type="compositionally biased region" description="Basic and acidic residues" evidence="6">
    <location>
        <begin position="566"/>
        <end position="575"/>
    </location>
</feature>
<organism evidence="8">
    <name type="scientific">Mesocestoides corti</name>
    <name type="common">Flatworm</name>
    <dbReference type="NCBI Taxonomy" id="53468"/>
    <lineage>
        <taxon>Eukaryota</taxon>
        <taxon>Metazoa</taxon>
        <taxon>Spiralia</taxon>
        <taxon>Lophotrochozoa</taxon>
        <taxon>Platyhelminthes</taxon>
        <taxon>Cestoda</taxon>
        <taxon>Eucestoda</taxon>
        <taxon>Cyclophyllidea</taxon>
        <taxon>Mesocestoididae</taxon>
        <taxon>Mesocestoides</taxon>
    </lineage>
</organism>
<proteinExistence type="inferred from homology"/>
<keyword evidence="3 7" id="KW-0812">Transmembrane</keyword>
<feature type="compositionally biased region" description="Basic and acidic residues" evidence="6">
    <location>
        <begin position="404"/>
        <end position="423"/>
    </location>
</feature>
<feature type="transmembrane region" description="Helical" evidence="7">
    <location>
        <begin position="653"/>
        <end position="676"/>
    </location>
</feature>
<feature type="transmembrane region" description="Helical" evidence="7">
    <location>
        <begin position="704"/>
        <end position="724"/>
    </location>
</feature>
<keyword evidence="5 7" id="KW-0472">Membrane</keyword>
<feature type="transmembrane region" description="Helical" evidence="7">
    <location>
        <begin position="356"/>
        <end position="378"/>
    </location>
</feature>
<dbReference type="Pfam" id="PF03348">
    <property type="entry name" value="Serinc"/>
    <property type="match status" value="2"/>
</dbReference>
<protein>
    <submittedName>
        <fullName evidence="8">Serine incorporator 5</fullName>
    </submittedName>
</protein>
<dbReference type="WBParaSite" id="MCU_003674-RC">
    <property type="protein sequence ID" value="MCU_003674-RC"/>
    <property type="gene ID" value="MCU_003674"/>
</dbReference>
<feature type="region of interest" description="Disordered" evidence="6">
    <location>
        <begin position="544"/>
        <end position="582"/>
    </location>
</feature>
<accession>A0A5K3EWJ6</accession>
<feature type="transmembrane region" description="Helical" evidence="7">
    <location>
        <begin position="84"/>
        <end position="109"/>
    </location>
</feature>
<feature type="transmembrane region" description="Helical" evidence="7">
    <location>
        <begin position="272"/>
        <end position="291"/>
    </location>
</feature>
<name>A0A5K3EWJ6_MESCO</name>
<dbReference type="AlphaFoldDB" id="A0A5K3EWJ6"/>
<feature type="region of interest" description="Disordered" evidence="6">
    <location>
        <begin position="404"/>
        <end position="437"/>
    </location>
</feature>
<feature type="compositionally biased region" description="Low complexity" evidence="6">
    <location>
        <begin position="460"/>
        <end position="475"/>
    </location>
</feature>
<dbReference type="InterPro" id="IPR005016">
    <property type="entry name" value="TDE1/TMS"/>
</dbReference>
<keyword evidence="4 7" id="KW-1133">Transmembrane helix</keyword>
<comment type="subcellular location">
    <subcellularLocation>
        <location evidence="1">Membrane</location>
        <topology evidence="1">Multi-pass membrane protein</topology>
    </subcellularLocation>
</comment>
<comment type="similarity">
    <text evidence="2">Belongs to the TDE1 family.</text>
</comment>
<evidence type="ECO:0000256" key="5">
    <source>
        <dbReference type="ARBA" id="ARBA00023136"/>
    </source>
</evidence>
<dbReference type="PANTHER" id="PTHR10383">
    <property type="entry name" value="SERINE INCORPORATOR"/>
    <property type="match status" value="1"/>
</dbReference>
<feature type="transmembrane region" description="Helical" evidence="7">
    <location>
        <begin position="141"/>
        <end position="161"/>
    </location>
</feature>
<feature type="transmembrane region" description="Helical" evidence="7">
    <location>
        <begin position="211"/>
        <end position="234"/>
    </location>
</feature>
<evidence type="ECO:0000256" key="3">
    <source>
        <dbReference type="ARBA" id="ARBA00022692"/>
    </source>
</evidence>
<evidence type="ECO:0000256" key="7">
    <source>
        <dbReference type="SAM" id="Phobius"/>
    </source>
</evidence>
<dbReference type="PANTHER" id="PTHR10383:SF9">
    <property type="entry name" value="SERINE INCORPORATOR, ISOFORM F"/>
    <property type="match status" value="1"/>
</dbReference>
<feature type="region of interest" description="Disordered" evidence="6">
    <location>
        <begin position="458"/>
        <end position="488"/>
    </location>
</feature>
<feature type="transmembrane region" description="Helical" evidence="7">
    <location>
        <begin position="240"/>
        <end position="260"/>
    </location>
</feature>
<evidence type="ECO:0000313" key="8">
    <source>
        <dbReference type="WBParaSite" id="MCU_003674-RC"/>
    </source>
</evidence>
<evidence type="ECO:0000256" key="4">
    <source>
        <dbReference type="ARBA" id="ARBA00022989"/>
    </source>
</evidence>